<name>A0A418ZYK6_9RHOB</name>
<dbReference type="Proteomes" id="UP000283587">
    <property type="component" value="Unassembled WGS sequence"/>
</dbReference>
<evidence type="ECO:0000313" key="3">
    <source>
        <dbReference type="Proteomes" id="UP000283587"/>
    </source>
</evidence>
<dbReference type="InterPro" id="IPR016181">
    <property type="entry name" value="Acyl_CoA_acyltransferase"/>
</dbReference>
<dbReference type="GO" id="GO:0016747">
    <property type="term" value="F:acyltransferase activity, transferring groups other than amino-acyl groups"/>
    <property type="evidence" value="ECO:0007669"/>
    <property type="project" value="InterPro"/>
</dbReference>
<feature type="domain" description="N-acetyltransferase" evidence="1">
    <location>
        <begin position="27"/>
        <end position="191"/>
    </location>
</feature>
<evidence type="ECO:0000259" key="1">
    <source>
        <dbReference type="PROSITE" id="PS51186"/>
    </source>
</evidence>
<sequence>MFGLRQGGFFGDSVSATLFPQTSGGGVRLRGLNARDWRQHADHLQRLTPEDRRARFHSAIGDAAIQGYARHMDWRRAFVFGVFVRGTLRAVGELIPMDDPERATQRAEVSVSVERPYQQSGFGKMLMLAMFLAARKLGIRRLHMLWHSDNERMRALARDVGARTRCLGGVMEGVVMLPGHDMPPRMAAAAAADAPAADAPGPA</sequence>
<dbReference type="PROSITE" id="PS51186">
    <property type="entry name" value="GNAT"/>
    <property type="match status" value="1"/>
</dbReference>
<dbReference type="Gene3D" id="3.40.630.30">
    <property type="match status" value="1"/>
</dbReference>
<organism evidence="2 3">
    <name type="scientific">Paracoccus siganidrum</name>
    <dbReference type="NCBI Taxonomy" id="1276757"/>
    <lineage>
        <taxon>Bacteria</taxon>
        <taxon>Pseudomonadati</taxon>
        <taxon>Pseudomonadota</taxon>
        <taxon>Alphaproteobacteria</taxon>
        <taxon>Rhodobacterales</taxon>
        <taxon>Paracoccaceae</taxon>
        <taxon>Paracoccus</taxon>
    </lineage>
</organism>
<dbReference type="EMBL" id="QZEW01000109">
    <property type="protein sequence ID" value="RJL05600.1"/>
    <property type="molecule type" value="Genomic_DNA"/>
</dbReference>
<dbReference type="SUPFAM" id="SSF55729">
    <property type="entry name" value="Acyl-CoA N-acyltransferases (Nat)"/>
    <property type="match status" value="1"/>
</dbReference>
<proteinExistence type="predicted"/>
<reference evidence="3" key="1">
    <citation type="submission" date="2018-09" db="EMBL/GenBank/DDBJ databases">
        <title>Paracoccus onubensis nov. sp. a moderate halophilic bacterium isolated from Gruta de las Maravillas (Aracena, Spain).</title>
        <authorList>
            <person name="Jurado V."/>
            <person name="Gutierrez-Patricio S."/>
            <person name="Gonzalez-Pimentel J.L."/>
            <person name="Miller A.Z."/>
            <person name="Laiz L."/>
            <person name="Saiz-Jimenez C."/>
        </authorList>
    </citation>
    <scope>NUCLEOTIDE SEQUENCE [LARGE SCALE GENOMIC DNA]</scope>
    <source>
        <strain evidence="3">DSM 26381</strain>
    </source>
</reference>
<gene>
    <name evidence="2" type="ORF">D3P05_19365</name>
</gene>
<accession>A0A418ZYK6</accession>
<dbReference type="OrthoDB" id="7843527at2"/>
<dbReference type="InterPro" id="IPR000182">
    <property type="entry name" value="GNAT_dom"/>
</dbReference>
<protein>
    <submittedName>
        <fullName evidence="2">N-acetyltransferase</fullName>
    </submittedName>
</protein>
<evidence type="ECO:0000313" key="2">
    <source>
        <dbReference type="EMBL" id="RJL05600.1"/>
    </source>
</evidence>
<dbReference type="Pfam" id="PF00583">
    <property type="entry name" value="Acetyltransf_1"/>
    <property type="match status" value="1"/>
</dbReference>
<dbReference type="RefSeq" id="WP_119900430.1">
    <property type="nucleotide sequence ID" value="NZ_QNRC01000020.1"/>
</dbReference>
<comment type="caution">
    <text evidence="2">The sequence shown here is derived from an EMBL/GenBank/DDBJ whole genome shotgun (WGS) entry which is preliminary data.</text>
</comment>
<keyword evidence="3" id="KW-1185">Reference proteome</keyword>
<dbReference type="AlphaFoldDB" id="A0A418ZYK6"/>
<keyword evidence="2" id="KW-0808">Transferase</keyword>